<comment type="caution">
    <text evidence="1">The sequence shown here is derived from an EMBL/GenBank/DDBJ whole genome shotgun (WGS) entry which is preliminary data.</text>
</comment>
<protein>
    <recommendedName>
        <fullName evidence="3">Carbohydrate-binding domain-containing protein</fullName>
    </recommendedName>
</protein>
<dbReference type="PANTHER" id="PTHR12631">
    <property type="entry name" value="ALPHA-L-IDURONIDASE"/>
    <property type="match status" value="1"/>
</dbReference>
<evidence type="ECO:0008006" key="3">
    <source>
        <dbReference type="Google" id="ProtNLM"/>
    </source>
</evidence>
<keyword evidence="2" id="KW-1185">Reference proteome</keyword>
<dbReference type="Proteomes" id="UP001238163">
    <property type="component" value="Unassembled WGS sequence"/>
</dbReference>
<sequence length="813" mass="90482">MKLLLSLCVLAGVSVFGQLQVSTVAPGRVWYANERPTFALAGGAGGSRWELRSWRGETLAAGAWQSGDLQLALLQPGYYVLRTVAAGGQELLADYTFSVVMEQEKRDWDASSVFAMDVALSWLCGAKNLTSPWYDGDGYRLTCELLKRAGVPYVRDRLSWRVCGKDPAAINFGSYMKNARLQAEHGLTVSGMFHDAPEVAQPLAKLPRDLKLLHDFCAKAASDFGDTMGNWEFWNEQDIHFAPEPVWDYVACQKAAYLGFKSANPAKIVLPGAVTRDQRDDYDELMYENDMAKYSEVVNLHSYVPLARYGEHYGDMRQHMARHGLANRALWVTEWNSFVHGESSGPDDPLYAGRKEHSFDQELLMAEYYVKAMVLQMMHGVAKSFYFVFPAYRCKNPKMNLSFMRSDGSAKAILCACSAMTGELMQARLLGEVKLQEGVRAFVFQQADTQTLVFWSVSTLETSTKPVGLTTQNLVDIELSVPAGSYRLTDTLGATREVTAADGKLALQTSRFPSYLSGLRGLAVDVPAVPRGEIERYQPGADEDLSVVIRVDLHPDDFVIIGNKTKAEVRAEAARMNVVVWNFSSEEKRGVLLSEGGLLAGLPAEIILPAQGKAEIAVTLDTTAEPIDSRLVLSGRFNGRVTSRLVMPYVAFWKFAKTSEAIAWDLSQHDGWVEFGSSDTVAITADEGGVRFDLGWDDPQTDRWFYPRHALTMPVETLKRARFLEFEVKSVQDDPVNAYTHSMCSFATVPQPGGGKKSYRCLFQAPNANWELRRVDLHAAGIDWDNVRTFHIGGNPKGMKVSYWVRNVRLLCE</sequence>
<proteinExistence type="predicted"/>
<dbReference type="InterPro" id="IPR017853">
    <property type="entry name" value="GH"/>
</dbReference>
<reference evidence="1" key="1">
    <citation type="submission" date="2023-07" db="EMBL/GenBank/DDBJ databases">
        <title>Genomic Encyclopedia of Type Strains, Phase IV (KMG-IV): sequencing the most valuable type-strain genomes for metagenomic binning, comparative biology and taxonomic classification.</title>
        <authorList>
            <person name="Goeker M."/>
        </authorList>
    </citation>
    <scope>NUCLEOTIDE SEQUENCE</scope>
    <source>
        <strain evidence="1">DSM 24202</strain>
    </source>
</reference>
<dbReference type="InterPro" id="IPR051923">
    <property type="entry name" value="Glycosyl_Hydrolase_39"/>
</dbReference>
<gene>
    <name evidence="1" type="ORF">J3R75_001175</name>
</gene>
<dbReference type="SUPFAM" id="SSF51445">
    <property type="entry name" value="(Trans)glycosidases"/>
    <property type="match status" value="1"/>
</dbReference>
<organism evidence="1 2">
    <name type="scientific">Oligosphaera ethanolica</name>
    <dbReference type="NCBI Taxonomy" id="760260"/>
    <lineage>
        <taxon>Bacteria</taxon>
        <taxon>Pseudomonadati</taxon>
        <taxon>Lentisphaerota</taxon>
        <taxon>Oligosphaeria</taxon>
        <taxon>Oligosphaerales</taxon>
        <taxon>Oligosphaeraceae</taxon>
        <taxon>Oligosphaera</taxon>
    </lineage>
</organism>
<evidence type="ECO:0000313" key="1">
    <source>
        <dbReference type="EMBL" id="MDQ0289068.1"/>
    </source>
</evidence>
<dbReference type="Gene3D" id="3.20.20.80">
    <property type="entry name" value="Glycosidases"/>
    <property type="match status" value="1"/>
</dbReference>
<accession>A0AAE3VEK9</accession>
<dbReference type="GO" id="GO:0004553">
    <property type="term" value="F:hydrolase activity, hydrolyzing O-glycosyl compounds"/>
    <property type="evidence" value="ECO:0007669"/>
    <property type="project" value="TreeGrafter"/>
</dbReference>
<dbReference type="AlphaFoldDB" id="A0AAE3VEK9"/>
<dbReference type="EMBL" id="JAUSVL010000001">
    <property type="protein sequence ID" value="MDQ0289068.1"/>
    <property type="molecule type" value="Genomic_DNA"/>
</dbReference>
<dbReference type="RefSeq" id="WP_307260411.1">
    <property type="nucleotide sequence ID" value="NZ_JAUSVL010000001.1"/>
</dbReference>
<name>A0AAE3VEK9_9BACT</name>
<evidence type="ECO:0000313" key="2">
    <source>
        <dbReference type="Proteomes" id="UP001238163"/>
    </source>
</evidence>
<dbReference type="PANTHER" id="PTHR12631:SF10">
    <property type="entry name" value="BETA-XYLOSIDASE-LIKE PROTEIN-RELATED"/>
    <property type="match status" value="1"/>
</dbReference>